<keyword evidence="10" id="KW-0131">Cell cycle</keyword>
<dbReference type="InterPro" id="IPR022816">
    <property type="entry name" value="Condensin_barren_su2"/>
</dbReference>
<evidence type="ECO:0000256" key="9">
    <source>
        <dbReference type="ARBA" id="ARBA00023067"/>
    </source>
</evidence>
<evidence type="ECO:0000256" key="7">
    <source>
        <dbReference type="ARBA" id="ARBA00022618"/>
    </source>
</evidence>
<keyword evidence="9" id="KW-0226">DNA condensation</keyword>
<evidence type="ECO:0000256" key="1">
    <source>
        <dbReference type="ARBA" id="ARBA00004286"/>
    </source>
</evidence>
<evidence type="ECO:0000256" key="6">
    <source>
        <dbReference type="ARBA" id="ARBA00022490"/>
    </source>
</evidence>
<sequence>MAARLQSPTSPFFPGSNDDNRERAQARAAPAAAIRRKSVAFNLLPQQGDPNHGLGKAQILELFQNCIKLASENAQKINQKNTWELNLIDHLTDIINVEEEKDAETNFQKACCTLEAGVKIYSMRVDSVHSEAYKVLRGMNRVGQESEQVCDTILYVFSVAFAVDPSLSNNELGAYHELDMGERLEKVDGLSLGFASKQNAWVGPDHWKHRKIKVSKNDRPAEEPVTVKQKKTKAQQDLDFTKSLEAEFSDIFAPPKNPKSLLLPASGAPHESTKKCDDDEQFLYDEDEIGLGGQYDDQTIRSDVEDFSTLVSQPRRVNKIEVHYDKTSKQADVQALKETLWNHVQESVHTSIQVC</sequence>
<evidence type="ECO:0000256" key="3">
    <source>
        <dbReference type="ARBA" id="ARBA00009471"/>
    </source>
</evidence>
<evidence type="ECO:0000256" key="2">
    <source>
        <dbReference type="ARBA" id="ARBA00004496"/>
    </source>
</evidence>
<feature type="compositionally biased region" description="Polar residues" evidence="11">
    <location>
        <begin position="1"/>
        <end position="10"/>
    </location>
</feature>
<accession>A0A540KT96</accession>
<evidence type="ECO:0000256" key="11">
    <source>
        <dbReference type="SAM" id="MobiDB-lite"/>
    </source>
</evidence>
<name>A0A540KT96_MALBA</name>
<evidence type="ECO:0000313" key="12">
    <source>
        <dbReference type="EMBL" id="TQD77428.1"/>
    </source>
</evidence>
<dbReference type="PANTHER" id="PTHR13108:SF9">
    <property type="entry name" value="CONDENSIN COMPLEX SUBUNIT 2"/>
    <property type="match status" value="1"/>
</dbReference>
<keyword evidence="13" id="KW-1185">Reference proteome</keyword>
<comment type="similarity">
    <text evidence="3">Belongs to the CND2 (condensin subunit 2) family.</text>
</comment>
<dbReference type="GO" id="GO:0051301">
    <property type="term" value="P:cell division"/>
    <property type="evidence" value="ECO:0007669"/>
    <property type="project" value="UniProtKB-KW"/>
</dbReference>
<evidence type="ECO:0000256" key="10">
    <source>
        <dbReference type="ARBA" id="ARBA00023306"/>
    </source>
</evidence>
<gene>
    <name evidence="12" type="ORF">C1H46_037045</name>
</gene>
<keyword evidence="5" id="KW-0158">Chromosome</keyword>
<keyword evidence="6" id="KW-0963">Cytoplasm</keyword>
<dbReference type="GO" id="GO:0000796">
    <property type="term" value="C:condensin complex"/>
    <property type="evidence" value="ECO:0007669"/>
    <property type="project" value="InterPro"/>
</dbReference>
<comment type="subcellular location">
    <subcellularLocation>
        <location evidence="1">Chromosome</location>
    </subcellularLocation>
    <subcellularLocation>
        <location evidence="2">Cytoplasm</location>
    </subcellularLocation>
</comment>
<reference evidence="12 13" key="1">
    <citation type="journal article" date="2019" name="G3 (Bethesda)">
        <title>Sequencing of a Wild Apple (Malus baccata) Genome Unravels the Differences Between Cultivated and Wild Apple Species Regarding Disease Resistance and Cold Tolerance.</title>
        <authorList>
            <person name="Chen X."/>
        </authorList>
    </citation>
    <scope>NUCLEOTIDE SEQUENCE [LARGE SCALE GENOMIC DNA]</scope>
    <source>
        <strain evidence="13">cv. Shandingzi</strain>
        <tissue evidence="12">Leaves</tissue>
    </source>
</reference>
<dbReference type="Proteomes" id="UP000315295">
    <property type="component" value="Unassembled WGS sequence"/>
</dbReference>
<organism evidence="12 13">
    <name type="scientific">Malus baccata</name>
    <name type="common">Siberian crab apple</name>
    <name type="synonym">Pyrus baccata</name>
    <dbReference type="NCBI Taxonomy" id="106549"/>
    <lineage>
        <taxon>Eukaryota</taxon>
        <taxon>Viridiplantae</taxon>
        <taxon>Streptophyta</taxon>
        <taxon>Embryophyta</taxon>
        <taxon>Tracheophyta</taxon>
        <taxon>Spermatophyta</taxon>
        <taxon>Magnoliopsida</taxon>
        <taxon>eudicotyledons</taxon>
        <taxon>Gunneridae</taxon>
        <taxon>Pentapetalae</taxon>
        <taxon>rosids</taxon>
        <taxon>fabids</taxon>
        <taxon>Rosales</taxon>
        <taxon>Rosaceae</taxon>
        <taxon>Amygdaloideae</taxon>
        <taxon>Maleae</taxon>
        <taxon>Malus</taxon>
    </lineage>
</organism>
<dbReference type="STRING" id="106549.A0A540KT96"/>
<dbReference type="PANTHER" id="PTHR13108">
    <property type="entry name" value="CONDENSIN COMPLEX SUBUNIT 2"/>
    <property type="match status" value="1"/>
</dbReference>
<evidence type="ECO:0000256" key="4">
    <source>
        <dbReference type="ARBA" id="ARBA00016065"/>
    </source>
</evidence>
<feature type="region of interest" description="Disordered" evidence="11">
    <location>
        <begin position="1"/>
        <end position="28"/>
    </location>
</feature>
<protein>
    <recommendedName>
        <fullName evidence="4">Condensin complex subunit 2</fullName>
    </recommendedName>
</protein>
<keyword evidence="8" id="KW-0498">Mitosis</keyword>
<proteinExistence type="inferred from homology"/>
<comment type="caution">
    <text evidence="12">The sequence shown here is derived from an EMBL/GenBank/DDBJ whole genome shotgun (WGS) entry which is preliminary data.</text>
</comment>
<evidence type="ECO:0000313" key="13">
    <source>
        <dbReference type="Proteomes" id="UP000315295"/>
    </source>
</evidence>
<evidence type="ECO:0000256" key="5">
    <source>
        <dbReference type="ARBA" id="ARBA00022454"/>
    </source>
</evidence>
<keyword evidence="7" id="KW-0132">Cell division</keyword>
<evidence type="ECO:0000256" key="8">
    <source>
        <dbReference type="ARBA" id="ARBA00022776"/>
    </source>
</evidence>
<dbReference type="EMBL" id="VIEB01000963">
    <property type="protein sequence ID" value="TQD77428.1"/>
    <property type="molecule type" value="Genomic_DNA"/>
</dbReference>
<dbReference type="GO" id="GO:0003682">
    <property type="term" value="F:chromatin binding"/>
    <property type="evidence" value="ECO:0007669"/>
    <property type="project" value="TreeGrafter"/>
</dbReference>
<dbReference type="GO" id="GO:0007076">
    <property type="term" value="P:mitotic chromosome condensation"/>
    <property type="evidence" value="ECO:0007669"/>
    <property type="project" value="InterPro"/>
</dbReference>
<dbReference type="AlphaFoldDB" id="A0A540KT96"/>
<dbReference type="GO" id="GO:0005737">
    <property type="term" value="C:cytoplasm"/>
    <property type="evidence" value="ECO:0007669"/>
    <property type="project" value="UniProtKB-SubCell"/>
</dbReference>
<dbReference type="Pfam" id="PF05786">
    <property type="entry name" value="Cnd2"/>
    <property type="match status" value="3"/>
</dbReference>